<organism evidence="2 3">
    <name type="scientific">Iamia majanohamensis</name>
    <dbReference type="NCBI Taxonomy" id="467976"/>
    <lineage>
        <taxon>Bacteria</taxon>
        <taxon>Bacillati</taxon>
        <taxon>Actinomycetota</taxon>
        <taxon>Acidimicrobiia</taxon>
        <taxon>Acidimicrobiales</taxon>
        <taxon>Iamiaceae</taxon>
        <taxon>Iamia</taxon>
    </lineage>
</organism>
<sequence length="258" mass="27407">MATSFEYSNQARTYDLTRAASPSVLAPLRAALGDRPGSLVDVGGGTGNYARALADEGWRPVVLDRNAGMLGRAASKQLPVALGDASALPVADGSVDAVVFVSMLHHVPDWQAALAEARRVVRPGGVVAVMAFTREQVDVHWVLGYLPATLAHFAGLHQTRDELLGALPGAVEHPVLYEDVVDGSVAALCRRPELLLDPEVRAQTSLFEWAETHTPDELADGMARLEADLAAGVRPQDADPGRRAALGDASVLAWRRPT</sequence>
<dbReference type="Gene3D" id="3.40.50.150">
    <property type="entry name" value="Vaccinia Virus protein VP39"/>
    <property type="match status" value="1"/>
</dbReference>
<dbReference type="GO" id="GO:0032259">
    <property type="term" value="P:methylation"/>
    <property type="evidence" value="ECO:0007669"/>
    <property type="project" value="UniProtKB-KW"/>
</dbReference>
<accession>A0AAE9Y761</accession>
<dbReference type="EMBL" id="CP116942">
    <property type="protein sequence ID" value="WCO65549.1"/>
    <property type="molecule type" value="Genomic_DNA"/>
</dbReference>
<keyword evidence="3" id="KW-1185">Reference proteome</keyword>
<name>A0AAE9Y761_9ACTN</name>
<feature type="domain" description="Methyltransferase type 11" evidence="1">
    <location>
        <begin position="40"/>
        <end position="128"/>
    </location>
</feature>
<dbReference type="PANTHER" id="PTHR43591:SF24">
    <property type="entry name" value="2-METHOXY-6-POLYPRENYL-1,4-BENZOQUINOL METHYLASE, MITOCHONDRIAL"/>
    <property type="match status" value="1"/>
</dbReference>
<keyword evidence="2" id="KW-0808">Transferase</keyword>
<dbReference type="Pfam" id="PF08241">
    <property type="entry name" value="Methyltransf_11"/>
    <property type="match status" value="1"/>
</dbReference>
<dbReference type="KEGG" id="ima:PO878_13680"/>
<dbReference type="RefSeq" id="WP_272735075.1">
    <property type="nucleotide sequence ID" value="NZ_CP116942.1"/>
</dbReference>
<dbReference type="PANTHER" id="PTHR43591">
    <property type="entry name" value="METHYLTRANSFERASE"/>
    <property type="match status" value="1"/>
</dbReference>
<dbReference type="InterPro" id="IPR029063">
    <property type="entry name" value="SAM-dependent_MTases_sf"/>
</dbReference>
<gene>
    <name evidence="2" type="ORF">PO878_13680</name>
</gene>
<evidence type="ECO:0000313" key="2">
    <source>
        <dbReference type="EMBL" id="WCO65549.1"/>
    </source>
</evidence>
<reference evidence="2" key="1">
    <citation type="submission" date="2023-01" db="EMBL/GenBank/DDBJ databases">
        <title>The diversity of Class Acidimicrobiia in South China Sea sediment environments and the proposal of Iamia marina sp. nov., a novel species of the genus Iamia.</title>
        <authorList>
            <person name="He Y."/>
            <person name="Tian X."/>
        </authorList>
    </citation>
    <scope>NUCLEOTIDE SEQUENCE</scope>
    <source>
        <strain evidence="2">DSM 19957</strain>
    </source>
</reference>
<evidence type="ECO:0000313" key="3">
    <source>
        <dbReference type="Proteomes" id="UP001216390"/>
    </source>
</evidence>
<protein>
    <submittedName>
        <fullName evidence="2">Methyltransferase domain-containing protein</fullName>
    </submittedName>
</protein>
<dbReference type="AlphaFoldDB" id="A0AAE9Y761"/>
<dbReference type="SUPFAM" id="SSF53335">
    <property type="entry name" value="S-adenosyl-L-methionine-dependent methyltransferases"/>
    <property type="match status" value="1"/>
</dbReference>
<keyword evidence="2" id="KW-0489">Methyltransferase</keyword>
<proteinExistence type="predicted"/>
<dbReference type="InterPro" id="IPR013216">
    <property type="entry name" value="Methyltransf_11"/>
</dbReference>
<evidence type="ECO:0000259" key="1">
    <source>
        <dbReference type="Pfam" id="PF08241"/>
    </source>
</evidence>
<dbReference type="CDD" id="cd02440">
    <property type="entry name" value="AdoMet_MTases"/>
    <property type="match status" value="1"/>
</dbReference>
<dbReference type="GO" id="GO:0008757">
    <property type="term" value="F:S-adenosylmethionine-dependent methyltransferase activity"/>
    <property type="evidence" value="ECO:0007669"/>
    <property type="project" value="InterPro"/>
</dbReference>
<dbReference type="Proteomes" id="UP001216390">
    <property type="component" value="Chromosome"/>
</dbReference>